<dbReference type="Gene3D" id="3.40.50.300">
    <property type="entry name" value="P-loop containing nucleotide triphosphate hydrolases"/>
    <property type="match status" value="1"/>
</dbReference>
<dbReference type="GO" id="GO:0015833">
    <property type="term" value="P:peptide transport"/>
    <property type="evidence" value="ECO:0007669"/>
    <property type="project" value="InterPro"/>
</dbReference>
<sequence>MSEKQPIFEAVNLVQEFLQGRYSKNIVHALNGVSIKVYEGETVGLVGETGCGKSTLCRAMMRLYKPTSGTVKYKGQDITDLPERKLKEVRRNVQMIFQDPADSMNSRMNVGYIIEEPLLIQTRLSPKQRQEKVFRLLRDVGLPEDAYYRYPHEFSGGQRQRIAIARALALDPKVVVCDEPVSALDVSVQSQVLNLLLDMQKERNLTLLFISHGLNVVRHMSDRVAVMYLGSIMELATSSDIYMKPLHPYTQALIAAIPEPDPERRTRRIPFTGEIPSPINLPKGCPFHLNCSKRIDKCSAEKPVLREIADGHMCACHIV</sequence>
<dbReference type="InterPro" id="IPR027417">
    <property type="entry name" value="P-loop_NTPase"/>
</dbReference>
<dbReference type="PROSITE" id="PS00211">
    <property type="entry name" value="ABC_TRANSPORTER_1"/>
    <property type="match status" value="1"/>
</dbReference>
<evidence type="ECO:0000259" key="5">
    <source>
        <dbReference type="PROSITE" id="PS50893"/>
    </source>
</evidence>
<dbReference type="GO" id="GO:0005524">
    <property type="term" value="F:ATP binding"/>
    <property type="evidence" value="ECO:0007669"/>
    <property type="project" value="UniProtKB-KW"/>
</dbReference>
<dbReference type="InterPro" id="IPR017871">
    <property type="entry name" value="ABC_transporter-like_CS"/>
</dbReference>
<protein>
    <submittedName>
        <fullName evidence="6">ATP-binding cassette domain-containing protein</fullName>
    </submittedName>
</protein>
<dbReference type="InterPro" id="IPR003593">
    <property type="entry name" value="AAA+_ATPase"/>
</dbReference>
<accession>A0A7S6WNT6</accession>
<evidence type="ECO:0000256" key="4">
    <source>
        <dbReference type="ARBA" id="ARBA00022840"/>
    </source>
</evidence>
<dbReference type="GO" id="GO:0055085">
    <property type="term" value="P:transmembrane transport"/>
    <property type="evidence" value="ECO:0007669"/>
    <property type="project" value="UniProtKB-ARBA"/>
</dbReference>
<dbReference type="SMART" id="SM00382">
    <property type="entry name" value="AAA"/>
    <property type="match status" value="1"/>
</dbReference>
<dbReference type="SUPFAM" id="SSF52540">
    <property type="entry name" value="P-loop containing nucleoside triphosphate hydrolases"/>
    <property type="match status" value="1"/>
</dbReference>
<proteinExistence type="inferred from homology"/>
<evidence type="ECO:0000313" key="7">
    <source>
        <dbReference type="Proteomes" id="UP000593915"/>
    </source>
</evidence>
<dbReference type="PANTHER" id="PTHR43776:SF7">
    <property type="entry name" value="D,D-DIPEPTIDE TRANSPORT ATP-BINDING PROTEIN DDPF-RELATED"/>
    <property type="match status" value="1"/>
</dbReference>
<dbReference type="EMBL" id="CP061839">
    <property type="protein sequence ID" value="QOW60573.1"/>
    <property type="molecule type" value="Genomic_DNA"/>
</dbReference>
<dbReference type="InterPro" id="IPR050319">
    <property type="entry name" value="ABC_transp_ATP-bind"/>
</dbReference>
<keyword evidence="3" id="KW-0547">Nucleotide-binding</keyword>
<dbReference type="PROSITE" id="PS50893">
    <property type="entry name" value="ABC_TRANSPORTER_2"/>
    <property type="match status" value="1"/>
</dbReference>
<reference evidence="6 7" key="1">
    <citation type="submission" date="2020-09" db="EMBL/GenBank/DDBJ databases">
        <title>Characterization of Treponema spp. from bovine digital dermatitis in Korea.</title>
        <authorList>
            <person name="Espiritu H.M."/>
            <person name="Cho Y.I."/>
            <person name="Mamuad L."/>
        </authorList>
    </citation>
    <scope>NUCLEOTIDE SEQUENCE [LARGE SCALE GENOMIC DNA]</scope>
    <source>
        <strain evidence="6 7">KS1</strain>
    </source>
</reference>
<evidence type="ECO:0000256" key="3">
    <source>
        <dbReference type="ARBA" id="ARBA00022741"/>
    </source>
</evidence>
<gene>
    <name evidence="6" type="ORF">IFE08_12330</name>
</gene>
<dbReference type="InterPro" id="IPR003439">
    <property type="entry name" value="ABC_transporter-like_ATP-bd"/>
</dbReference>
<name>A0A7S6WNT6_9SPIR</name>
<dbReference type="FunFam" id="3.40.50.300:FF:000016">
    <property type="entry name" value="Oligopeptide ABC transporter ATP-binding component"/>
    <property type="match status" value="1"/>
</dbReference>
<keyword evidence="2" id="KW-0813">Transport</keyword>
<dbReference type="NCBIfam" id="TIGR01727">
    <property type="entry name" value="oligo_HPY"/>
    <property type="match status" value="1"/>
</dbReference>
<dbReference type="Pfam" id="PF08352">
    <property type="entry name" value="oligo_HPY"/>
    <property type="match status" value="1"/>
</dbReference>
<evidence type="ECO:0000256" key="2">
    <source>
        <dbReference type="ARBA" id="ARBA00022448"/>
    </source>
</evidence>
<dbReference type="Pfam" id="PF00005">
    <property type="entry name" value="ABC_tran"/>
    <property type="match status" value="1"/>
</dbReference>
<dbReference type="GeneID" id="301089189"/>
<dbReference type="RefSeq" id="WP_020964293.1">
    <property type="nucleotide sequence ID" value="NZ_CP061839.1"/>
</dbReference>
<dbReference type="CDD" id="cd03257">
    <property type="entry name" value="ABC_NikE_OppD_transporters"/>
    <property type="match status" value="1"/>
</dbReference>
<organism evidence="6 7">
    <name type="scientific">Treponema pedis</name>
    <dbReference type="NCBI Taxonomy" id="409322"/>
    <lineage>
        <taxon>Bacteria</taxon>
        <taxon>Pseudomonadati</taxon>
        <taxon>Spirochaetota</taxon>
        <taxon>Spirochaetia</taxon>
        <taxon>Spirochaetales</taxon>
        <taxon>Treponemataceae</taxon>
        <taxon>Treponema</taxon>
    </lineage>
</organism>
<keyword evidence="4 6" id="KW-0067">ATP-binding</keyword>
<dbReference type="Proteomes" id="UP000593915">
    <property type="component" value="Chromosome"/>
</dbReference>
<dbReference type="InterPro" id="IPR013563">
    <property type="entry name" value="Oligopep_ABC_C"/>
</dbReference>
<dbReference type="AlphaFoldDB" id="A0A7S6WNT6"/>
<dbReference type="GO" id="GO:0016887">
    <property type="term" value="F:ATP hydrolysis activity"/>
    <property type="evidence" value="ECO:0007669"/>
    <property type="project" value="InterPro"/>
</dbReference>
<evidence type="ECO:0000313" key="6">
    <source>
        <dbReference type="EMBL" id="QOW60573.1"/>
    </source>
</evidence>
<evidence type="ECO:0000256" key="1">
    <source>
        <dbReference type="ARBA" id="ARBA00005417"/>
    </source>
</evidence>
<comment type="similarity">
    <text evidence="1">Belongs to the ABC transporter superfamily.</text>
</comment>
<dbReference type="PANTHER" id="PTHR43776">
    <property type="entry name" value="TRANSPORT ATP-BINDING PROTEIN"/>
    <property type="match status" value="1"/>
</dbReference>
<feature type="domain" description="ABC transporter" evidence="5">
    <location>
        <begin position="8"/>
        <end position="254"/>
    </location>
</feature>